<comment type="catalytic activity">
    <reaction evidence="7">
        <text>Couples ATP hydrolysis with the unwinding of duplex DNA by translocating in the 3'-5' direction.</text>
        <dbReference type="EC" id="5.6.2.4"/>
    </reaction>
</comment>
<dbReference type="Gene3D" id="1.10.486.10">
    <property type="entry name" value="PCRA, domain 4"/>
    <property type="match status" value="1"/>
</dbReference>
<evidence type="ECO:0000256" key="9">
    <source>
        <dbReference type="ARBA" id="ARBA00048988"/>
    </source>
</evidence>
<dbReference type="GO" id="GO:0043138">
    <property type="term" value="F:3'-5' DNA helicase activity"/>
    <property type="evidence" value="ECO:0007669"/>
    <property type="project" value="UniProtKB-EC"/>
</dbReference>
<comment type="similarity">
    <text evidence="1">Belongs to the helicase family. UvrD subfamily.</text>
</comment>
<keyword evidence="2 10" id="KW-0547">Nucleotide-binding</keyword>
<dbReference type="PROSITE" id="PS51217">
    <property type="entry name" value="UVRD_HELICASE_CTER"/>
    <property type="match status" value="1"/>
</dbReference>
<accession>A0A8H3AFB3</accession>
<keyword evidence="5 10" id="KW-0067">ATP-binding</keyword>
<dbReference type="EC" id="5.6.2.4" evidence="8"/>
<evidence type="ECO:0000313" key="14">
    <source>
        <dbReference type="Proteomes" id="UP000663843"/>
    </source>
</evidence>
<dbReference type="CDD" id="cd17932">
    <property type="entry name" value="DEXQc_UvrD"/>
    <property type="match status" value="1"/>
</dbReference>
<evidence type="ECO:0000256" key="3">
    <source>
        <dbReference type="ARBA" id="ARBA00022801"/>
    </source>
</evidence>
<evidence type="ECO:0000256" key="6">
    <source>
        <dbReference type="ARBA" id="ARBA00023235"/>
    </source>
</evidence>
<dbReference type="Gene3D" id="1.10.10.160">
    <property type="match status" value="1"/>
</dbReference>
<keyword evidence="6" id="KW-0413">Isomerase</keyword>
<dbReference type="GO" id="GO:0000725">
    <property type="term" value="P:recombinational repair"/>
    <property type="evidence" value="ECO:0007669"/>
    <property type="project" value="TreeGrafter"/>
</dbReference>
<name>A0A8H3AFB3_9AGAM</name>
<dbReference type="Proteomes" id="UP000663843">
    <property type="component" value="Unassembled WGS sequence"/>
</dbReference>
<evidence type="ECO:0000256" key="10">
    <source>
        <dbReference type="PROSITE-ProRule" id="PRU00560"/>
    </source>
</evidence>
<dbReference type="AlphaFoldDB" id="A0A8H3AFB3"/>
<dbReference type="InterPro" id="IPR014016">
    <property type="entry name" value="UvrD-like_ATP-bd"/>
</dbReference>
<feature type="domain" description="UvrD-like helicase ATP-binding" evidence="11">
    <location>
        <begin position="21"/>
        <end position="339"/>
    </location>
</feature>
<dbReference type="Gene3D" id="3.40.50.300">
    <property type="entry name" value="P-loop containing nucleotide triphosphate hydrolases"/>
    <property type="match status" value="1"/>
</dbReference>
<dbReference type="GO" id="GO:0016787">
    <property type="term" value="F:hydrolase activity"/>
    <property type="evidence" value="ECO:0007669"/>
    <property type="project" value="UniProtKB-UniRule"/>
</dbReference>
<dbReference type="PROSITE" id="PS51198">
    <property type="entry name" value="UVRD_HELICASE_ATP_BIND"/>
    <property type="match status" value="1"/>
</dbReference>
<feature type="binding site" evidence="10">
    <location>
        <begin position="42"/>
        <end position="49"/>
    </location>
    <ligand>
        <name>ATP</name>
        <dbReference type="ChEBI" id="CHEBI:30616"/>
    </ligand>
</feature>
<evidence type="ECO:0000256" key="5">
    <source>
        <dbReference type="ARBA" id="ARBA00022840"/>
    </source>
</evidence>
<proteinExistence type="inferred from homology"/>
<comment type="caution">
    <text evidence="13">The sequence shown here is derived from an EMBL/GenBank/DDBJ whole genome shotgun (WGS) entry which is preliminary data.</text>
</comment>
<dbReference type="PANTHER" id="PTHR11070">
    <property type="entry name" value="UVRD / RECB / PCRA DNA HELICASE FAMILY MEMBER"/>
    <property type="match status" value="1"/>
</dbReference>
<evidence type="ECO:0000256" key="1">
    <source>
        <dbReference type="ARBA" id="ARBA00009922"/>
    </source>
</evidence>
<comment type="catalytic activity">
    <reaction evidence="9">
        <text>ATP + H2O = ADP + phosphate + H(+)</text>
        <dbReference type="Rhea" id="RHEA:13065"/>
        <dbReference type="ChEBI" id="CHEBI:15377"/>
        <dbReference type="ChEBI" id="CHEBI:15378"/>
        <dbReference type="ChEBI" id="CHEBI:30616"/>
        <dbReference type="ChEBI" id="CHEBI:43474"/>
        <dbReference type="ChEBI" id="CHEBI:456216"/>
        <dbReference type="EC" id="5.6.2.4"/>
    </reaction>
</comment>
<reference evidence="13" key="1">
    <citation type="submission" date="2021-01" db="EMBL/GenBank/DDBJ databases">
        <authorList>
            <person name="Kaushik A."/>
        </authorList>
    </citation>
    <scope>NUCLEOTIDE SEQUENCE</scope>
    <source>
        <strain evidence="13">AG2-2IIIB</strain>
    </source>
</reference>
<feature type="domain" description="UvrD-like helicase C-terminal" evidence="12">
    <location>
        <begin position="261"/>
        <end position="435"/>
    </location>
</feature>
<evidence type="ECO:0000313" key="13">
    <source>
        <dbReference type="EMBL" id="CAE6422993.1"/>
    </source>
</evidence>
<evidence type="ECO:0000256" key="4">
    <source>
        <dbReference type="ARBA" id="ARBA00022806"/>
    </source>
</evidence>
<gene>
    <name evidence="13" type="ORF">RDB_LOCUS55413</name>
</gene>
<evidence type="ECO:0000259" key="11">
    <source>
        <dbReference type="PROSITE" id="PS51198"/>
    </source>
</evidence>
<evidence type="ECO:0000259" key="12">
    <source>
        <dbReference type="PROSITE" id="PS51217"/>
    </source>
</evidence>
<organism evidence="13 14">
    <name type="scientific">Rhizoctonia solani</name>
    <dbReference type="NCBI Taxonomy" id="456999"/>
    <lineage>
        <taxon>Eukaryota</taxon>
        <taxon>Fungi</taxon>
        <taxon>Dikarya</taxon>
        <taxon>Basidiomycota</taxon>
        <taxon>Agaricomycotina</taxon>
        <taxon>Agaricomycetes</taxon>
        <taxon>Cantharellales</taxon>
        <taxon>Ceratobasidiaceae</taxon>
        <taxon>Rhizoctonia</taxon>
    </lineage>
</organism>
<dbReference type="InterPro" id="IPR027417">
    <property type="entry name" value="P-loop_NTPase"/>
</dbReference>
<dbReference type="Pfam" id="PF00580">
    <property type="entry name" value="UvrD-helicase"/>
    <property type="match status" value="1"/>
</dbReference>
<evidence type="ECO:0000256" key="7">
    <source>
        <dbReference type="ARBA" id="ARBA00034617"/>
    </source>
</evidence>
<dbReference type="InterPro" id="IPR014017">
    <property type="entry name" value="DNA_helicase_UvrD-like_C"/>
</dbReference>
<protein>
    <recommendedName>
        <fullName evidence="8">DNA 3'-5' helicase</fullName>
        <ecNumber evidence="8">5.6.2.4</ecNumber>
    </recommendedName>
</protein>
<keyword evidence="4 10" id="KW-0347">Helicase</keyword>
<dbReference type="SUPFAM" id="SSF52540">
    <property type="entry name" value="P-loop containing nucleoside triphosphate hydrolases"/>
    <property type="match status" value="1"/>
</dbReference>
<dbReference type="InterPro" id="IPR000212">
    <property type="entry name" value="DNA_helicase_UvrD/REP"/>
</dbReference>
<evidence type="ECO:0000256" key="8">
    <source>
        <dbReference type="ARBA" id="ARBA00034808"/>
    </source>
</evidence>
<sequence length="435" mass="48684">MRRRTITSARRFLSTQSHLEGLNGPQRQAVEFPPNTSLQILAGPGTGKTRVLTSRVAELILTHQYSPSSICAVTFTRRAAREMRSRLNGYIGAGPTEQLKLGTFHSVCANYLRTYGLMVNIEPKFLIWDDEECALLIKYIARSLHKEFEKKFPAAEMYEMFSTVKERAKIDPTKGIKNIIQEELKNMMEAGSAGSTHGNPLYDLKRISRLFSAYSQVLRDCKALDFTDLLVKGLDLFRAAPWAQEVTRLRHVLVDEFQDTSSLQYLIVKELFKATEESISVVGDPDQSNGPKPVKKGFSIPIEENTFIVDALNRLLVKSDGLINYGDCAILFRTNHSAAAFSKKLREAGIPNRQLPELTLNDRDEVKQLIAFLRLAINDAHTPMLIRAMTGPLGAQDAVITDLTHRSIERNITLFNALDRLQDTDSPESLNGGGS</sequence>
<keyword evidence="3 10" id="KW-0378">Hydrolase</keyword>
<evidence type="ECO:0000256" key="2">
    <source>
        <dbReference type="ARBA" id="ARBA00022741"/>
    </source>
</evidence>
<dbReference type="GO" id="GO:0005524">
    <property type="term" value="F:ATP binding"/>
    <property type="evidence" value="ECO:0007669"/>
    <property type="project" value="UniProtKB-UniRule"/>
</dbReference>
<dbReference type="GO" id="GO:0005634">
    <property type="term" value="C:nucleus"/>
    <property type="evidence" value="ECO:0007669"/>
    <property type="project" value="TreeGrafter"/>
</dbReference>
<dbReference type="EMBL" id="CAJMWT010001858">
    <property type="protein sequence ID" value="CAE6422993.1"/>
    <property type="molecule type" value="Genomic_DNA"/>
</dbReference>
<dbReference type="GO" id="GO:0003677">
    <property type="term" value="F:DNA binding"/>
    <property type="evidence" value="ECO:0007669"/>
    <property type="project" value="UniProtKB-KW"/>
</dbReference>
<dbReference type="InterPro" id="IPR013986">
    <property type="entry name" value="DExx_box_DNA_helicase_dom_sf"/>
</dbReference>